<dbReference type="SUPFAM" id="SSF53474">
    <property type="entry name" value="alpha/beta-Hydrolases"/>
    <property type="match status" value="1"/>
</dbReference>
<gene>
    <name evidence="1" type="ORF">AF72_11950</name>
</gene>
<accession>Z9JHJ9</accession>
<dbReference type="eggNOG" id="COG1073">
    <property type="taxonomic scope" value="Bacteria"/>
</dbReference>
<evidence type="ECO:0008006" key="3">
    <source>
        <dbReference type="Google" id="ProtNLM"/>
    </source>
</evidence>
<sequence length="55" mass="6165">MPKDMSQNVKKQAIIFGHPMGALKEQSSDLYAYRLTEQGFVTLAIDLSFWGESEG</sequence>
<organism evidence="1 2">
    <name type="scientific">Xylella taiwanensis</name>
    <dbReference type="NCBI Taxonomy" id="1444770"/>
    <lineage>
        <taxon>Bacteria</taxon>
        <taxon>Pseudomonadati</taxon>
        <taxon>Pseudomonadota</taxon>
        <taxon>Gammaproteobacteria</taxon>
        <taxon>Lysobacterales</taxon>
        <taxon>Lysobacteraceae</taxon>
        <taxon>Xylella</taxon>
    </lineage>
</organism>
<name>Z9JHJ9_9GAMM</name>
<evidence type="ECO:0000313" key="1">
    <source>
        <dbReference type="EMBL" id="EWS77227.1"/>
    </source>
</evidence>
<dbReference type="PANTHER" id="PTHR47751:SF1">
    <property type="entry name" value="SUPERFAMILY HYDROLASE, PUTATIVE (AFU_ORTHOLOGUE AFUA_2G16580)-RELATED"/>
    <property type="match status" value="1"/>
</dbReference>
<dbReference type="InterPro" id="IPR051411">
    <property type="entry name" value="Polyketide_trans_af380"/>
</dbReference>
<dbReference type="AlphaFoldDB" id="Z9JHJ9"/>
<dbReference type="Proteomes" id="UP000020406">
    <property type="component" value="Unassembled WGS sequence"/>
</dbReference>
<comment type="caution">
    <text evidence="1">The sequence shown here is derived from an EMBL/GenBank/DDBJ whole genome shotgun (WGS) entry which is preliminary data.</text>
</comment>
<dbReference type="STRING" id="1444770.AF72_11950"/>
<dbReference type="PANTHER" id="PTHR47751">
    <property type="entry name" value="SUPERFAMILY HYDROLASE, PUTATIVE (AFU_ORTHOLOGUE AFUA_2G16580)-RELATED"/>
    <property type="match status" value="1"/>
</dbReference>
<evidence type="ECO:0000313" key="2">
    <source>
        <dbReference type="Proteomes" id="UP000020406"/>
    </source>
</evidence>
<dbReference type="InterPro" id="IPR029058">
    <property type="entry name" value="AB_hydrolase_fold"/>
</dbReference>
<reference evidence="1 2" key="1">
    <citation type="journal article" date="2014" name="Genome Announc.">
        <title>Draft Genome Sequence of Xylella fastidiosa Pear Leaf Scorch Strain in Taiwan.</title>
        <authorList>
            <person name="Su C.C."/>
            <person name="Deng W.L."/>
            <person name="Jan F.J."/>
            <person name="Chang C.J."/>
            <person name="Huang H."/>
            <person name="Chen J."/>
        </authorList>
    </citation>
    <scope>NUCLEOTIDE SEQUENCE [LARGE SCALE GENOMIC DNA]</scope>
    <source>
        <strain evidence="1 2">PLS229</strain>
    </source>
</reference>
<dbReference type="EMBL" id="JDSQ01000026">
    <property type="protein sequence ID" value="EWS77227.1"/>
    <property type="molecule type" value="Genomic_DNA"/>
</dbReference>
<dbReference type="PATRIC" id="fig|1444770.3.peg.2818"/>
<protein>
    <recommendedName>
        <fullName evidence="3">Alpha/beta hydrolase</fullName>
    </recommendedName>
</protein>
<proteinExistence type="predicted"/>
<dbReference type="Gene3D" id="3.40.50.1820">
    <property type="entry name" value="alpha/beta hydrolase"/>
    <property type="match status" value="1"/>
</dbReference>